<dbReference type="RefSeq" id="WP_010038626.1">
    <property type="nucleotide sequence ID" value="NZ_CP025958.1"/>
</dbReference>
<dbReference type="OrthoDB" id="9810236at2"/>
<gene>
    <name evidence="1" type="ORF">C1280_00010</name>
</gene>
<keyword evidence="2" id="KW-1185">Reference proteome</keyword>
<dbReference type="EMBL" id="CP025958">
    <property type="protein sequence ID" value="AWM35562.1"/>
    <property type="molecule type" value="Genomic_DNA"/>
</dbReference>
<dbReference type="Proteomes" id="UP000245802">
    <property type="component" value="Chromosome"/>
</dbReference>
<dbReference type="AlphaFoldDB" id="A0A2Z3GU18"/>
<proteinExistence type="predicted"/>
<sequence>MVRKWGWWGAAYREAVFRLADHAQSAAEQIRDAAPAPVATGWVSRPALASRAEGYALPLTGLDGANPLAFLAALGTLRLAERAYPGTRLSWKAQGSWTPVLHLPQEITPTALIANLLAQAVRTRRCVTFAQDVKILAEEFCAFEREARLAIHTDREFSEFLVACANPLVTIQGGPNAGKTKPTEFYFIAGQQKLLKQALEIATAATQEHLTKALFAYWTYDDPLEGLSLRWDPRDDLRYATRFHNPSKDKSKGKKGSVLGANRLAFEALPLFPCFARGSRLVTTGFLVLDRRPFFTWPIWEPAWGLSSVRSVLGALAAPRDGSEVRHIKTPDQIGVTVCYQCEKVSNSDYSNFTPSRAL</sequence>
<protein>
    <submittedName>
        <fullName evidence="1">Uncharacterized protein</fullName>
    </submittedName>
</protein>
<organism evidence="1 2">
    <name type="scientific">Gemmata obscuriglobus</name>
    <dbReference type="NCBI Taxonomy" id="114"/>
    <lineage>
        <taxon>Bacteria</taxon>
        <taxon>Pseudomonadati</taxon>
        <taxon>Planctomycetota</taxon>
        <taxon>Planctomycetia</taxon>
        <taxon>Gemmatales</taxon>
        <taxon>Gemmataceae</taxon>
        <taxon>Gemmata</taxon>
    </lineage>
</organism>
<reference evidence="1 2" key="1">
    <citation type="submission" date="2018-01" db="EMBL/GenBank/DDBJ databases">
        <title>G. obscuriglobus.</title>
        <authorList>
            <person name="Franke J."/>
            <person name="Blomberg W."/>
            <person name="Selmecki A."/>
        </authorList>
    </citation>
    <scope>NUCLEOTIDE SEQUENCE [LARGE SCALE GENOMIC DNA]</scope>
    <source>
        <strain evidence="1 2">DSM 5831</strain>
    </source>
</reference>
<name>A0A2Z3GU18_9BACT</name>
<evidence type="ECO:0000313" key="2">
    <source>
        <dbReference type="Proteomes" id="UP000245802"/>
    </source>
</evidence>
<evidence type="ECO:0000313" key="1">
    <source>
        <dbReference type="EMBL" id="AWM35562.1"/>
    </source>
</evidence>
<accession>A0A2Z3GU18</accession>
<dbReference type="KEGG" id="gog:C1280_00010"/>